<dbReference type="SFLD" id="SFLDG01129">
    <property type="entry name" value="C1.5:_HAD__Beta-PGM__Phosphata"/>
    <property type="match status" value="1"/>
</dbReference>
<dbReference type="GO" id="GO:0008967">
    <property type="term" value="F:phosphoglycolate phosphatase activity"/>
    <property type="evidence" value="ECO:0007669"/>
    <property type="project" value="UniProtKB-EC"/>
</dbReference>
<comment type="similarity">
    <text evidence="3">Belongs to the HAD-like hydrolase superfamily. CbbY/CbbZ/Gph/YieH family.</text>
</comment>
<evidence type="ECO:0000256" key="3">
    <source>
        <dbReference type="ARBA" id="ARBA00006171"/>
    </source>
</evidence>
<organism evidence="5 6">
    <name type="scientific">Candidatus Lambdaproteobacteria bacterium RIFOXYD2_FULL_50_16</name>
    <dbReference type="NCBI Taxonomy" id="1817772"/>
    <lineage>
        <taxon>Bacteria</taxon>
        <taxon>Pseudomonadati</taxon>
        <taxon>Pseudomonadota</taxon>
        <taxon>Candidatus Lambdaproteobacteria</taxon>
    </lineage>
</organism>
<dbReference type="PANTHER" id="PTHR43434">
    <property type="entry name" value="PHOSPHOGLYCOLATE PHOSPHATASE"/>
    <property type="match status" value="1"/>
</dbReference>
<dbReference type="InterPro" id="IPR023214">
    <property type="entry name" value="HAD_sf"/>
</dbReference>
<dbReference type="SFLD" id="SFLDS00003">
    <property type="entry name" value="Haloacid_Dehalogenase"/>
    <property type="match status" value="1"/>
</dbReference>
<comment type="catalytic activity">
    <reaction evidence="1">
        <text>2-phosphoglycolate + H2O = glycolate + phosphate</text>
        <dbReference type="Rhea" id="RHEA:14369"/>
        <dbReference type="ChEBI" id="CHEBI:15377"/>
        <dbReference type="ChEBI" id="CHEBI:29805"/>
        <dbReference type="ChEBI" id="CHEBI:43474"/>
        <dbReference type="ChEBI" id="CHEBI:58033"/>
        <dbReference type="EC" id="3.1.3.18"/>
    </reaction>
</comment>
<dbReference type="GO" id="GO:0005829">
    <property type="term" value="C:cytosol"/>
    <property type="evidence" value="ECO:0007669"/>
    <property type="project" value="TreeGrafter"/>
</dbReference>
<dbReference type="PANTHER" id="PTHR43434:SF1">
    <property type="entry name" value="PHOSPHOGLYCOLATE PHOSPHATASE"/>
    <property type="match status" value="1"/>
</dbReference>
<dbReference type="InterPro" id="IPR050155">
    <property type="entry name" value="HAD-like_hydrolase_sf"/>
</dbReference>
<dbReference type="Pfam" id="PF00702">
    <property type="entry name" value="Hydrolase"/>
    <property type="match status" value="1"/>
</dbReference>
<comment type="pathway">
    <text evidence="2">Organic acid metabolism; glycolate biosynthesis; glycolate from 2-phosphoglycolate: step 1/1.</text>
</comment>
<dbReference type="GO" id="GO:0006281">
    <property type="term" value="P:DNA repair"/>
    <property type="evidence" value="ECO:0007669"/>
    <property type="project" value="TreeGrafter"/>
</dbReference>
<dbReference type="EC" id="3.1.3.18" evidence="4"/>
<evidence type="ECO:0000256" key="2">
    <source>
        <dbReference type="ARBA" id="ARBA00004818"/>
    </source>
</evidence>
<comment type="caution">
    <text evidence="5">The sequence shown here is derived from an EMBL/GenBank/DDBJ whole genome shotgun (WGS) entry which is preliminary data.</text>
</comment>
<dbReference type="SFLD" id="SFLDG01135">
    <property type="entry name" value="C1.5.6:_HAD__Beta-PGM__Phospha"/>
    <property type="match status" value="1"/>
</dbReference>
<accession>A0A1F6GFB7</accession>
<evidence type="ECO:0000313" key="6">
    <source>
        <dbReference type="Proteomes" id="UP000178449"/>
    </source>
</evidence>
<dbReference type="Gene3D" id="3.40.50.1000">
    <property type="entry name" value="HAD superfamily/HAD-like"/>
    <property type="match status" value="1"/>
</dbReference>
<dbReference type="AlphaFoldDB" id="A0A1F6GFB7"/>
<protein>
    <recommendedName>
        <fullName evidence="4">phosphoglycolate phosphatase</fullName>
        <ecNumber evidence="4">3.1.3.18</ecNumber>
    </recommendedName>
</protein>
<dbReference type="NCBIfam" id="TIGR01549">
    <property type="entry name" value="HAD-SF-IA-v1"/>
    <property type="match status" value="1"/>
</dbReference>
<dbReference type="NCBIfam" id="TIGR01509">
    <property type="entry name" value="HAD-SF-IA-v3"/>
    <property type="match status" value="1"/>
</dbReference>
<dbReference type="InterPro" id="IPR006439">
    <property type="entry name" value="HAD-SF_hydro_IA"/>
</dbReference>
<evidence type="ECO:0000256" key="1">
    <source>
        <dbReference type="ARBA" id="ARBA00000830"/>
    </source>
</evidence>
<dbReference type="InterPro" id="IPR036412">
    <property type="entry name" value="HAD-like_sf"/>
</dbReference>
<proteinExistence type="inferred from homology"/>
<gene>
    <name evidence="5" type="ORF">A2527_00745</name>
</gene>
<evidence type="ECO:0000256" key="4">
    <source>
        <dbReference type="ARBA" id="ARBA00013078"/>
    </source>
</evidence>
<dbReference type="Gene3D" id="1.10.150.240">
    <property type="entry name" value="Putative phosphatase, domain 2"/>
    <property type="match status" value="1"/>
</dbReference>
<name>A0A1F6GFB7_9PROT</name>
<evidence type="ECO:0000313" key="5">
    <source>
        <dbReference type="EMBL" id="OGG96806.1"/>
    </source>
</evidence>
<dbReference type="SUPFAM" id="SSF56784">
    <property type="entry name" value="HAD-like"/>
    <property type="match status" value="1"/>
</dbReference>
<dbReference type="InterPro" id="IPR023198">
    <property type="entry name" value="PGP-like_dom2"/>
</dbReference>
<sequence length="214" mass="23722">MNFDGVIFDLDGTLLDSLEDLAAATNRVLARHGLAVYPVAAYRGFVGEGARHLIQSALGGLAPMDQVEQLLADFQQDYQQNARIRSHIYPGIKPMLEQLALRKLKLGVLSNKPHLITQACVAHYLGEYPFNPVFGQTEGWPRKPDPKRALEIARLWAVEPSRILYVGDTAIDIKTARAAGFYPLGVRWGFRPEELLPAGAKEVIDQPQALLKLL</sequence>
<reference evidence="5 6" key="1">
    <citation type="journal article" date="2016" name="Nat. Commun.">
        <title>Thousands of microbial genomes shed light on interconnected biogeochemical processes in an aquifer system.</title>
        <authorList>
            <person name="Anantharaman K."/>
            <person name="Brown C.T."/>
            <person name="Hug L.A."/>
            <person name="Sharon I."/>
            <person name="Castelle C.J."/>
            <person name="Probst A.J."/>
            <person name="Thomas B.C."/>
            <person name="Singh A."/>
            <person name="Wilkins M.J."/>
            <person name="Karaoz U."/>
            <person name="Brodie E.L."/>
            <person name="Williams K.H."/>
            <person name="Hubbard S.S."/>
            <person name="Banfield J.F."/>
        </authorList>
    </citation>
    <scope>NUCLEOTIDE SEQUENCE [LARGE SCALE GENOMIC DNA]</scope>
</reference>
<dbReference type="Proteomes" id="UP000178449">
    <property type="component" value="Unassembled WGS sequence"/>
</dbReference>
<dbReference type="EMBL" id="MFNE01000009">
    <property type="protein sequence ID" value="OGG96806.1"/>
    <property type="molecule type" value="Genomic_DNA"/>
</dbReference>
<dbReference type="STRING" id="1817772.A2527_00745"/>